<feature type="compositionally biased region" description="Basic and acidic residues" evidence="1">
    <location>
        <begin position="582"/>
        <end position="596"/>
    </location>
</feature>
<dbReference type="PANTHER" id="PTHR24559">
    <property type="entry name" value="TRANSPOSON TY3-I GAG-POL POLYPROTEIN"/>
    <property type="match status" value="1"/>
</dbReference>
<dbReference type="Gene3D" id="2.40.70.10">
    <property type="entry name" value="Acid Proteases"/>
    <property type="match status" value="1"/>
</dbReference>
<dbReference type="CDD" id="cd00303">
    <property type="entry name" value="retropepsin_like"/>
    <property type="match status" value="1"/>
</dbReference>
<feature type="compositionally biased region" description="Low complexity" evidence="1">
    <location>
        <begin position="113"/>
        <end position="125"/>
    </location>
</feature>
<dbReference type="Gene3D" id="3.30.70.270">
    <property type="match status" value="1"/>
</dbReference>
<dbReference type="RefSeq" id="XP_043177779.1">
    <property type="nucleotide sequence ID" value="XM_043322283.1"/>
</dbReference>
<feature type="compositionally biased region" description="Polar residues" evidence="1">
    <location>
        <begin position="243"/>
        <end position="254"/>
    </location>
</feature>
<organism evidence="2 3">
    <name type="scientific">Rhizoctonia solani</name>
    <dbReference type="NCBI Taxonomy" id="456999"/>
    <lineage>
        <taxon>Eukaryota</taxon>
        <taxon>Fungi</taxon>
        <taxon>Dikarya</taxon>
        <taxon>Basidiomycota</taxon>
        <taxon>Agaricomycotina</taxon>
        <taxon>Agaricomycetes</taxon>
        <taxon>Cantharellales</taxon>
        <taxon>Ceratobasidiaceae</taxon>
        <taxon>Rhizoctonia</taxon>
    </lineage>
</organism>
<dbReference type="InterPro" id="IPR021109">
    <property type="entry name" value="Peptidase_aspartic_dom_sf"/>
</dbReference>
<evidence type="ECO:0000313" key="2">
    <source>
        <dbReference type="EMBL" id="QRW17542.1"/>
    </source>
</evidence>
<feature type="region of interest" description="Disordered" evidence="1">
    <location>
        <begin position="582"/>
        <end position="611"/>
    </location>
</feature>
<feature type="compositionally biased region" description="Polar residues" evidence="1">
    <location>
        <begin position="222"/>
        <end position="234"/>
    </location>
</feature>
<sequence>MGYDKNQAMRIRFRDKDHSEETPEGYVIRKMEALTIVSDWTDSELIFEIMNGAPKSWTTHIDTSRIVTWEDFLDKIAWHEEDLLGKDSSHNSDMQHQLHQMQSTLKRLEGNRHSGSSAHSHLAGSKPVGWHQNNPPPKYPKDDSTVSKGKTPKDKKARPCRHCGSMMHWDRDYKHAKKNSRFVQSHMAQADDDEWEAQEAYEDLCDEAYLMKQNMTLKKKTVSTSSAKPSSGSQEEQHGLEGTTGSKESDSSVFSGYVQPKLPTRKSLNKKLKMASSHTAIAKNREEITLKQLMSRPPGTAFFGSKATIIKGWLQTSNGPKKCITLDSGSEITLIKESILKTLDPPPRVCIGQKLKLIQVTGNSSLSQYISLPIIFDTEQGLVKMTVEAYIVPNMNTPFILGTDFASQYQLSLVRNGDGTRIVFGNTGCSIPVEESDSSPRIDQQGNTFMVEVVQGFIKNSEKIKISKKAYKQQLQHRKLPPNTVKVKVYETVTIPVHTIKLIKVKTIWKEGQASGCLIDRNNPKIQVANLSEHPLRLQGGEILGYMHDPNKYLAKEKDITKEEKDSIIKYATLVQAMVQRKAEEKPTAQEEDLMRSPEGGPKTAEVPDPEPISSDRFLQEVNFSEHLTPNQRAKLEKVLHKHELAFGLDGRLGTHNTQLEIRLRPGTKEISLTTYHASPAKGEVIDKQTEEWLKLGVIEPSQSAWGFPVIVVYCNIKPKLCVDYRCLNEVAVPDEYPLPKQTDILHALEGSQWLTTLDALAGLTQLTIKEEDREKLAFRCHNSHWQPTKLLVLDTVT</sequence>
<protein>
    <recommendedName>
        <fullName evidence="4">Peptidase A2 domain-containing protein</fullName>
    </recommendedName>
</protein>
<dbReference type="SUPFAM" id="SSF56672">
    <property type="entry name" value="DNA/RNA polymerases"/>
    <property type="match status" value="1"/>
</dbReference>
<dbReference type="Proteomes" id="UP000650533">
    <property type="component" value="Chromosome 3"/>
</dbReference>
<feature type="region of interest" description="Disordered" evidence="1">
    <location>
        <begin position="221"/>
        <end position="257"/>
    </location>
</feature>
<dbReference type="Gene3D" id="3.10.10.10">
    <property type="entry name" value="HIV Type 1 Reverse Transcriptase, subunit A, domain 1"/>
    <property type="match status" value="1"/>
</dbReference>
<reference evidence="2" key="1">
    <citation type="submission" date="2020-05" db="EMBL/GenBank/DDBJ databases">
        <title>Evolutionary and genomic comparisons of hybrid uninucleate and nonhybrid Rhizoctonia fungi.</title>
        <authorList>
            <person name="Li C."/>
            <person name="Chen X."/>
        </authorList>
    </citation>
    <scope>NUCLEOTIDE SEQUENCE</scope>
    <source>
        <strain evidence="2">AG-1 IA</strain>
    </source>
</reference>
<gene>
    <name evidence="2" type="ORF">RhiXN_02466</name>
</gene>
<dbReference type="AlphaFoldDB" id="A0A8H8NRN5"/>
<evidence type="ECO:0008006" key="4">
    <source>
        <dbReference type="Google" id="ProtNLM"/>
    </source>
</evidence>
<dbReference type="KEGG" id="rsx:RhiXN_02466"/>
<dbReference type="CDD" id="cd01647">
    <property type="entry name" value="RT_LTR"/>
    <property type="match status" value="1"/>
</dbReference>
<dbReference type="InterPro" id="IPR043128">
    <property type="entry name" value="Rev_trsase/Diguanyl_cyclase"/>
</dbReference>
<dbReference type="PANTHER" id="PTHR24559:SF444">
    <property type="entry name" value="REVERSE TRANSCRIPTASE DOMAIN-CONTAINING PROTEIN"/>
    <property type="match status" value="1"/>
</dbReference>
<dbReference type="InterPro" id="IPR053134">
    <property type="entry name" value="RNA-dir_DNA_polymerase"/>
</dbReference>
<dbReference type="EMBL" id="CP059660">
    <property type="protein sequence ID" value="QRW17542.1"/>
    <property type="molecule type" value="Genomic_DNA"/>
</dbReference>
<dbReference type="InterPro" id="IPR043502">
    <property type="entry name" value="DNA/RNA_pol_sf"/>
</dbReference>
<dbReference type="GeneID" id="67024746"/>
<feature type="region of interest" description="Disordered" evidence="1">
    <location>
        <begin position="110"/>
        <end position="163"/>
    </location>
</feature>
<proteinExistence type="predicted"/>
<evidence type="ECO:0000313" key="3">
    <source>
        <dbReference type="Proteomes" id="UP000650533"/>
    </source>
</evidence>
<accession>A0A8H8NRN5</accession>
<evidence type="ECO:0000256" key="1">
    <source>
        <dbReference type="SAM" id="MobiDB-lite"/>
    </source>
</evidence>
<name>A0A8H8NRN5_9AGAM</name>